<evidence type="ECO:0000256" key="2">
    <source>
        <dbReference type="ARBA" id="ARBA00011471"/>
    </source>
</evidence>
<evidence type="ECO:0000256" key="12">
    <source>
        <dbReference type="RuleBase" id="RU004057"/>
    </source>
</evidence>
<keyword evidence="5" id="KW-1003">Cell membrane</keyword>
<dbReference type="Proteomes" id="UP000254123">
    <property type="component" value="Unassembled WGS sequence"/>
</dbReference>
<keyword evidence="7 14" id="KW-0812">Transmembrane</keyword>
<feature type="region of interest" description="Disordered" evidence="13">
    <location>
        <begin position="190"/>
        <end position="217"/>
    </location>
</feature>
<dbReference type="GO" id="GO:0017038">
    <property type="term" value="P:protein import"/>
    <property type="evidence" value="ECO:0007669"/>
    <property type="project" value="TreeGrafter"/>
</dbReference>
<feature type="transmembrane region" description="Helical" evidence="14">
    <location>
        <begin position="16"/>
        <end position="37"/>
    </location>
</feature>
<keyword evidence="9 14" id="KW-1133">Transmembrane helix</keyword>
<evidence type="ECO:0000256" key="3">
    <source>
        <dbReference type="ARBA" id="ARBA00022093"/>
    </source>
</evidence>
<evidence type="ECO:0000256" key="14">
    <source>
        <dbReference type="SAM" id="Phobius"/>
    </source>
</evidence>
<protein>
    <recommendedName>
        <fullName evidence="3">Biopolymer transport protein ExbB</fullName>
    </recommendedName>
</protein>
<reference evidence="16 17" key="1">
    <citation type="submission" date="2018-06" db="EMBL/GenBank/DDBJ databases">
        <authorList>
            <consortium name="Pathogen Informatics"/>
            <person name="Doyle S."/>
        </authorList>
    </citation>
    <scope>NUCLEOTIDE SEQUENCE [LARGE SCALE GENOMIC DNA]</scope>
    <source>
        <strain evidence="16 17">NCTC10526</strain>
    </source>
</reference>
<evidence type="ECO:0000256" key="6">
    <source>
        <dbReference type="ARBA" id="ARBA00022519"/>
    </source>
</evidence>
<organism evidence="16 17">
    <name type="scientific">Psychrobacter phenylpyruvicus</name>
    <dbReference type="NCBI Taxonomy" id="29432"/>
    <lineage>
        <taxon>Bacteria</taxon>
        <taxon>Pseudomonadati</taxon>
        <taxon>Pseudomonadota</taxon>
        <taxon>Gammaproteobacteria</taxon>
        <taxon>Moraxellales</taxon>
        <taxon>Moraxellaceae</taxon>
        <taxon>Psychrobacter</taxon>
    </lineage>
</organism>
<proteinExistence type="inferred from homology"/>
<evidence type="ECO:0000256" key="10">
    <source>
        <dbReference type="ARBA" id="ARBA00023136"/>
    </source>
</evidence>
<keyword evidence="10 14" id="KW-0472">Membrane</keyword>
<evidence type="ECO:0000256" key="8">
    <source>
        <dbReference type="ARBA" id="ARBA00022927"/>
    </source>
</evidence>
<accession>A0A379LJ07</accession>
<dbReference type="Pfam" id="PF01618">
    <property type="entry name" value="MotA_ExbB"/>
    <property type="match status" value="1"/>
</dbReference>
<dbReference type="AlphaFoldDB" id="A0A379LJ07"/>
<evidence type="ECO:0000256" key="13">
    <source>
        <dbReference type="SAM" id="MobiDB-lite"/>
    </source>
</evidence>
<dbReference type="PANTHER" id="PTHR30625:SF14">
    <property type="entry name" value="BIOPOLYMER TRANSPORT PROTEIN EXBB"/>
    <property type="match status" value="1"/>
</dbReference>
<evidence type="ECO:0000313" key="16">
    <source>
        <dbReference type="EMBL" id="SUD90523.1"/>
    </source>
</evidence>
<dbReference type="PANTHER" id="PTHR30625">
    <property type="entry name" value="PROTEIN TOLQ"/>
    <property type="match status" value="1"/>
</dbReference>
<dbReference type="GO" id="GO:0005886">
    <property type="term" value="C:plasma membrane"/>
    <property type="evidence" value="ECO:0007669"/>
    <property type="project" value="UniProtKB-SubCell"/>
</dbReference>
<evidence type="ECO:0000256" key="5">
    <source>
        <dbReference type="ARBA" id="ARBA00022475"/>
    </source>
</evidence>
<feature type="transmembrane region" description="Helical" evidence="14">
    <location>
        <begin position="92"/>
        <end position="119"/>
    </location>
</feature>
<evidence type="ECO:0000256" key="9">
    <source>
        <dbReference type="ARBA" id="ARBA00022989"/>
    </source>
</evidence>
<evidence type="ECO:0000256" key="7">
    <source>
        <dbReference type="ARBA" id="ARBA00022692"/>
    </source>
</evidence>
<keyword evidence="6" id="KW-0997">Cell inner membrane</keyword>
<evidence type="ECO:0000256" key="4">
    <source>
        <dbReference type="ARBA" id="ARBA00022448"/>
    </source>
</evidence>
<feature type="compositionally biased region" description="Polar residues" evidence="13">
    <location>
        <begin position="197"/>
        <end position="217"/>
    </location>
</feature>
<dbReference type="STRING" id="1123034.GCA_000685805_01217"/>
<keyword evidence="4 12" id="KW-0813">Transport</keyword>
<comment type="subunit">
    <text evidence="2">The accessory proteins ExbB and ExbD seem to form a complex with TonB.</text>
</comment>
<dbReference type="InterPro" id="IPR050790">
    <property type="entry name" value="ExbB/TolQ_transport"/>
</dbReference>
<gene>
    <name evidence="16" type="primary">tolQ_2</name>
    <name evidence="16" type="ORF">NCTC10526_00854</name>
</gene>
<evidence type="ECO:0000256" key="1">
    <source>
        <dbReference type="ARBA" id="ARBA00004429"/>
    </source>
</evidence>
<evidence type="ECO:0000259" key="15">
    <source>
        <dbReference type="Pfam" id="PF01618"/>
    </source>
</evidence>
<comment type="similarity">
    <text evidence="12">Belongs to the exbB/tolQ family.</text>
</comment>
<name>A0A379LJ07_9GAMM</name>
<keyword evidence="17" id="KW-1185">Reference proteome</keyword>
<comment type="subcellular location">
    <subcellularLocation>
        <location evidence="1">Cell inner membrane</location>
        <topology evidence="1">Multi-pass membrane protein</topology>
    </subcellularLocation>
    <subcellularLocation>
        <location evidence="12">Membrane</location>
        <topology evidence="12">Multi-pass membrane protein</topology>
    </subcellularLocation>
</comment>
<dbReference type="RefSeq" id="WP_028858775.1">
    <property type="nucleotide sequence ID" value="NZ_CAJHAQ010000001.1"/>
</dbReference>
<evidence type="ECO:0000256" key="11">
    <source>
        <dbReference type="ARBA" id="ARBA00024816"/>
    </source>
</evidence>
<keyword evidence="8 12" id="KW-0653">Protein transport</keyword>
<feature type="domain" description="MotA/TolQ/ExbB proton channel" evidence="15">
    <location>
        <begin position="63"/>
        <end position="166"/>
    </location>
</feature>
<sequence>MDFAAYWQYTDVVTKFLFFSLLALSIASWITGILRLYQSSQLKSKVASDLKQAVGTESKNIETLQSTERKTVVEQVLLKEIGRYRFESEKGLPIIGTTAAIAPFIGLFGTVWGIFHALHSIGESGQAGLSQVAGPVGEALIMTGLGLAVAIPAVIFYNIAVRINRKVLFIANDTAYGLLAETAKSQKAESKLPPVTQAGTTKDNAYSNSYNPSAANH</sequence>
<feature type="transmembrane region" description="Helical" evidence="14">
    <location>
        <begin position="139"/>
        <end position="160"/>
    </location>
</feature>
<dbReference type="InterPro" id="IPR002898">
    <property type="entry name" value="MotA_ExbB_proton_chnl"/>
</dbReference>
<evidence type="ECO:0000313" key="17">
    <source>
        <dbReference type="Proteomes" id="UP000254123"/>
    </source>
</evidence>
<dbReference type="EMBL" id="UGVC01000001">
    <property type="protein sequence ID" value="SUD90523.1"/>
    <property type="molecule type" value="Genomic_DNA"/>
</dbReference>
<comment type="function">
    <text evidence="11">Involved in the TonB-dependent energy-dependent transport of various receptor-bound substrates. Protects ExbD from proteolytic degradation and functionally stabilizes TonB.</text>
</comment>